<gene>
    <name evidence="1" type="ORF">LCGC14_1359980</name>
</gene>
<reference evidence="1" key="1">
    <citation type="journal article" date="2015" name="Nature">
        <title>Complex archaea that bridge the gap between prokaryotes and eukaryotes.</title>
        <authorList>
            <person name="Spang A."/>
            <person name="Saw J.H."/>
            <person name="Jorgensen S.L."/>
            <person name="Zaremba-Niedzwiedzka K."/>
            <person name="Martijn J."/>
            <person name="Lind A.E."/>
            <person name="van Eijk R."/>
            <person name="Schleper C."/>
            <person name="Guy L."/>
            <person name="Ettema T.J."/>
        </authorList>
    </citation>
    <scope>NUCLEOTIDE SEQUENCE</scope>
</reference>
<dbReference type="AlphaFoldDB" id="A0A0F9MNS1"/>
<comment type="caution">
    <text evidence="1">The sequence shown here is derived from an EMBL/GenBank/DDBJ whole genome shotgun (WGS) entry which is preliminary data.</text>
</comment>
<sequence length="36" mass="4468">MTLFNFFVGLKNQEFFILHLTCYIYRENIKIKKNKL</sequence>
<proteinExistence type="predicted"/>
<evidence type="ECO:0000313" key="1">
    <source>
        <dbReference type="EMBL" id="KKM78430.1"/>
    </source>
</evidence>
<name>A0A0F9MNS1_9ZZZZ</name>
<accession>A0A0F9MNS1</accession>
<dbReference type="EMBL" id="LAZR01008491">
    <property type="protein sequence ID" value="KKM78430.1"/>
    <property type="molecule type" value="Genomic_DNA"/>
</dbReference>
<protein>
    <submittedName>
        <fullName evidence="1">Uncharacterized protein</fullName>
    </submittedName>
</protein>
<organism evidence="1">
    <name type="scientific">marine sediment metagenome</name>
    <dbReference type="NCBI Taxonomy" id="412755"/>
    <lineage>
        <taxon>unclassified sequences</taxon>
        <taxon>metagenomes</taxon>
        <taxon>ecological metagenomes</taxon>
    </lineage>
</organism>